<feature type="transmembrane region" description="Helical" evidence="1">
    <location>
        <begin position="21"/>
        <end position="42"/>
    </location>
</feature>
<keyword evidence="1" id="KW-0472">Membrane</keyword>
<evidence type="ECO:0000256" key="1">
    <source>
        <dbReference type="SAM" id="Phobius"/>
    </source>
</evidence>
<keyword evidence="1" id="KW-1133">Transmembrane helix</keyword>
<dbReference type="Proteomes" id="UP000683429">
    <property type="component" value="Chromosome"/>
</dbReference>
<keyword evidence="1" id="KW-0812">Transmembrane</keyword>
<reference evidence="2 5" key="2">
    <citation type="submission" date="2021-06" db="EMBL/GenBank/DDBJ databases">
        <title>Whole genome sequence of Paenibacillus sophorae DSM23020 for comparative genomics.</title>
        <authorList>
            <person name="Kim M.-J."/>
            <person name="Lee G."/>
            <person name="Shin J.-H."/>
        </authorList>
    </citation>
    <scope>NUCLEOTIDE SEQUENCE [LARGE SCALE GENOMIC DNA]</scope>
    <source>
        <strain evidence="2 5">DSM 23020</strain>
    </source>
</reference>
<feature type="transmembrane region" description="Helical" evidence="1">
    <location>
        <begin position="271"/>
        <end position="290"/>
    </location>
</feature>
<evidence type="ECO:0000313" key="3">
    <source>
        <dbReference type="EMBL" id="SEO86726.1"/>
    </source>
</evidence>
<name>A0A1H8T7N3_9BACL</name>
<proteinExistence type="predicted"/>
<feature type="transmembrane region" description="Helical" evidence="1">
    <location>
        <begin position="329"/>
        <end position="348"/>
    </location>
</feature>
<feature type="transmembrane region" description="Helical" evidence="1">
    <location>
        <begin position="233"/>
        <end position="251"/>
    </location>
</feature>
<dbReference type="EMBL" id="FODH01000013">
    <property type="protein sequence ID" value="SEO86726.1"/>
    <property type="molecule type" value="Genomic_DNA"/>
</dbReference>
<dbReference type="EMBL" id="CP076607">
    <property type="protein sequence ID" value="QWU17126.1"/>
    <property type="molecule type" value="Genomic_DNA"/>
</dbReference>
<dbReference type="AlphaFoldDB" id="A0A1H8T7N3"/>
<feature type="transmembrane region" description="Helical" evidence="1">
    <location>
        <begin position="102"/>
        <end position="123"/>
    </location>
</feature>
<evidence type="ECO:0000313" key="4">
    <source>
        <dbReference type="Proteomes" id="UP000198809"/>
    </source>
</evidence>
<feature type="transmembrane region" description="Helical" evidence="1">
    <location>
        <begin position="143"/>
        <end position="168"/>
    </location>
</feature>
<feature type="transmembrane region" description="Helical" evidence="1">
    <location>
        <begin position="175"/>
        <end position="195"/>
    </location>
</feature>
<evidence type="ECO:0000313" key="2">
    <source>
        <dbReference type="EMBL" id="QWU17126.1"/>
    </source>
</evidence>
<sequence length="677" mass="75816">MTSRRFFFNSGMIRQNLRQHCWIAIIYFLGLLFGLPLQMFLGGNPDTPPQPVDNLFRASGDLTMVFTLTMPVAAGLLLFRYLQHKGAADAMHSLPLRRRHLLTTQLFSGFVLLLVPVWLTALAAGLVRTWDGNRFLYSGADVWAWGAAVSILTLFLFAVTAFVGICIGLTVLHGIILYILLLLPAVLSQLALSHLRAYLYGFPDQSGFRHIDNWSPILHMVNVNGSPFTWSELGIYAALTVLFILLSYLLYRKRQTETAGQALAFTYFNPLFKGGFMLCAMLISGTYFAGMRSGQTGWALAGYALGAVIGYAISEMVIRKSWYILNRKLPARFAGYALVLGLLLYLPVSPVTGYEARVPDADKITGVYAGDNYYWGYVNPQNAAVSSLGSDTFASPFGGVDPFTSEPAYASAVRKLHEALVQVRPGEGESRYKYSQRTRLYTFAYKLNNGRTMTRQYLIPLAGFEPELKAVMESEGFKRAEYVLPQLDKPLASIQLHSIIREAIISDPTEINEFKALLKKEILNLSFKDQTDDTVSLANINIIPEESIGRSYSFMNYDWKPSYHELGAWLERKGYADRIKIKADDVLSAELAKQSRDEILPDGHTYDPAAHLKFAQEQGRSVIIKDKARINDILEIRRGYAPDDGTYVVFLKYKNGNGDYYRLDAADLTPELKALLP</sequence>
<organism evidence="3 4">
    <name type="scientific">Paenibacillus sophorae</name>
    <dbReference type="NCBI Taxonomy" id="1333845"/>
    <lineage>
        <taxon>Bacteria</taxon>
        <taxon>Bacillati</taxon>
        <taxon>Bacillota</taxon>
        <taxon>Bacilli</taxon>
        <taxon>Bacillales</taxon>
        <taxon>Paenibacillaceae</taxon>
        <taxon>Paenibacillus</taxon>
    </lineage>
</organism>
<gene>
    <name evidence="2" type="ORF">KP014_08135</name>
    <name evidence="3" type="ORF">SAMN04487895_11381</name>
</gene>
<feature type="transmembrane region" description="Helical" evidence="1">
    <location>
        <begin position="296"/>
        <end position="317"/>
    </location>
</feature>
<evidence type="ECO:0000313" key="5">
    <source>
        <dbReference type="Proteomes" id="UP000683429"/>
    </source>
</evidence>
<keyword evidence="5" id="KW-1185">Reference proteome</keyword>
<feature type="transmembrane region" description="Helical" evidence="1">
    <location>
        <begin position="62"/>
        <end position="82"/>
    </location>
</feature>
<protein>
    <submittedName>
        <fullName evidence="3">ABC-2 type transport system permease protein</fullName>
    </submittedName>
</protein>
<dbReference type="Proteomes" id="UP000198809">
    <property type="component" value="Unassembled WGS sequence"/>
</dbReference>
<dbReference type="RefSeq" id="WP_036589250.1">
    <property type="nucleotide sequence ID" value="NZ_CP076607.1"/>
</dbReference>
<dbReference type="OrthoDB" id="1706490at2"/>
<reference evidence="3 4" key="1">
    <citation type="submission" date="2016-10" db="EMBL/GenBank/DDBJ databases">
        <authorList>
            <person name="de Groot N.N."/>
        </authorList>
    </citation>
    <scope>NUCLEOTIDE SEQUENCE [LARGE SCALE GENOMIC DNA]</scope>
    <source>
        <strain evidence="3 4">CGMCC 1.10238</strain>
    </source>
</reference>
<dbReference type="STRING" id="1333845.SAMN04487895_11381"/>
<accession>A0A1H8T7N3</accession>